<dbReference type="OrthoDB" id="9811121at2"/>
<dbReference type="Proteomes" id="UP000294887">
    <property type="component" value="Unassembled WGS sequence"/>
</dbReference>
<dbReference type="InterPro" id="IPR003010">
    <property type="entry name" value="C-N_Hydrolase"/>
</dbReference>
<reference evidence="3 4" key="1">
    <citation type="submission" date="2019-03" db="EMBL/GenBank/DDBJ databases">
        <title>Genomic Encyclopedia of Type Strains, Phase IV (KMG-IV): sequencing the most valuable type-strain genomes for metagenomic binning, comparative biology and taxonomic classification.</title>
        <authorList>
            <person name="Goeker M."/>
        </authorList>
    </citation>
    <scope>NUCLEOTIDE SEQUENCE [LARGE SCALE GENOMIC DNA]</scope>
    <source>
        <strain evidence="3 4">DSM 24830</strain>
    </source>
</reference>
<evidence type="ECO:0000313" key="3">
    <source>
        <dbReference type="EMBL" id="TCJ84967.1"/>
    </source>
</evidence>
<sequence>MPLNVAIFQSDADESDVRHRVNKLDKALANLPESTDLLVCPELFSSGYNMGGQLKQRAESKLGETAKHVAELAKHFNTAIVYGYPEQEDERIYNSALCIDKHGETLINHRKLLFPPGFEADHFDSGKSMSYFNIGAFKCCVLICYDAEFPESIRAAALAGAHAVIIPTALSENWGVVSEKVMPTRAFENGIWVIYANHSGTENGLRYYGGSCIVQPDGVDAARACAGEETIFAKISINAVEAAQARLPYLSQIQTLKALISD</sequence>
<dbReference type="PANTHER" id="PTHR43674">
    <property type="entry name" value="NITRILASE C965.09-RELATED"/>
    <property type="match status" value="1"/>
</dbReference>
<dbReference type="SUPFAM" id="SSF56317">
    <property type="entry name" value="Carbon-nitrogen hydrolase"/>
    <property type="match status" value="1"/>
</dbReference>
<dbReference type="RefSeq" id="WP_131906688.1">
    <property type="nucleotide sequence ID" value="NZ_BAAAFU010000006.1"/>
</dbReference>
<dbReference type="InterPro" id="IPR036526">
    <property type="entry name" value="C-N_Hydrolase_sf"/>
</dbReference>
<dbReference type="Pfam" id="PF00795">
    <property type="entry name" value="CN_hydrolase"/>
    <property type="match status" value="1"/>
</dbReference>
<dbReference type="EMBL" id="SMFQ01000004">
    <property type="protein sequence ID" value="TCJ84967.1"/>
    <property type="molecule type" value="Genomic_DNA"/>
</dbReference>
<evidence type="ECO:0000259" key="2">
    <source>
        <dbReference type="PROSITE" id="PS50263"/>
    </source>
</evidence>
<name>A0A4R1ETK3_9GAMM</name>
<comment type="caution">
    <text evidence="3">The sequence shown here is derived from an EMBL/GenBank/DDBJ whole genome shotgun (WGS) entry which is preliminary data.</text>
</comment>
<dbReference type="GO" id="GO:0016811">
    <property type="term" value="F:hydrolase activity, acting on carbon-nitrogen (but not peptide) bonds, in linear amides"/>
    <property type="evidence" value="ECO:0007669"/>
    <property type="project" value="TreeGrafter"/>
</dbReference>
<feature type="domain" description="CN hydrolase" evidence="2">
    <location>
        <begin position="3"/>
        <end position="237"/>
    </location>
</feature>
<accession>A0A4R1ETK3</accession>
<dbReference type="CDD" id="cd07576">
    <property type="entry name" value="R-amidase_like"/>
    <property type="match status" value="1"/>
</dbReference>
<dbReference type="InterPro" id="IPR050345">
    <property type="entry name" value="Aliph_Amidase/BUP"/>
</dbReference>
<dbReference type="InterPro" id="IPR044083">
    <property type="entry name" value="RamA-like"/>
</dbReference>
<gene>
    <name evidence="3" type="ORF">EV695_2930</name>
</gene>
<keyword evidence="4" id="KW-1185">Reference proteome</keyword>
<organism evidence="3 4">
    <name type="scientific">Cocleimonas flava</name>
    <dbReference type="NCBI Taxonomy" id="634765"/>
    <lineage>
        <taxon>Bacteria</taxon>
        <taxon>Pseudomonadati</taxon>
        <taxon>Pseudomonadota</taxon>
        <taxon>Gammaproteobacteria</taxon>
        <taxon>Thiotrichales</taxon>
        <taxon>Thiotrichaceae</taxon>
        <taxon>Cocleimonas</taxon>
    </lineage>
</organism>
<dbReference type="AlphaFoldDB" id="A0A4R1ETK3"/>
<protein>
    <submittedName>
        <fullName evidence="3">Nitrilase</fullName>
    </submittedName>
</protein>
<proteinExistence type="predicted"/>
<dbReference type="PROSITE" id="PS50263">
    <property type="entry name" value="CN_HYDROLASE"/>
    <property type="match status" value="1"/>
</dbReference>
<keyword evidence="1" id="KW-0378">Hydrolase</keyword>
<dbReference type="PANTHER" id="PTHR43674:SF2">
    <property type="entry name" value="BETA-UREIDOPROPIONASE"/>
    <property type="match status" value="1"/>
</dbReference>
<evidence type="ECO:0000256" key="1">
    <source>
        <dbReference type="ARBA" id="ARBA00022801"/>
    </source>
</evidence>
<evidence type="ECO:0000313" key="4">
    <source>
        <dbReference type="Proteomes" id="UP000294887"/>
    </source>
</evidence>
<dbReference type="Gene3D" id="3.60.110.10">
    <property type="entry name" value="Carbon-nitrogen hydrolase"/>
    <property type="match status" value="1"/>
</dbReference>